<evidence type="ECO:0000313" key="2">
    <source>
        <dbReference type="Proteomes" id="UP001056384"/>
    </source>
</evidence>
<reference evidence="1" key="1">
    <citation type="submission" date="2022-06" db="EMBL/GenBank/DDBJ databases">
        <title>Complete genome sequences of two strains of the flax pathogen Septoria linicola.</title>
        <authorList>
            <person name="Lapalu N."/>
            <person name="Simon A."/>
            <person name="Demenou B."/>
            <person name="Paumier D."/>
            <person name="Guillot M.-P."/>
            <person name="Gout L."/>
            <person name="Valade R."/>
        </authorList>
    </citation>
    <scope>NUCLEOTIDE SEQUENCE</scope>
    <source>
        <strain evidence="1">SE15195</strain>
    </source>
</reference>
<proteinExistence type="predicted"/>
<name>A0A9Q9B7L3_9PEZI</name>
<dbReference type="AlphaFoldDB" id="A0A9Q9B7L3"/>
<dbReference type="Proteomes" id="UP001056384">
    <property type="component" value="Chromosome 10"/>
</dbReference>
<organism evidence="1 2">
    <name type="scientific">Septoria linicola</name>
    <dbReference type="NCBI Taxonomy" id="215465"/>
    <lineage>
        <taxon>Eukaryota</taxon>
        <taxon>Fungi</taxon>
        <taxon>Dikarya</taxon>
        <taxon>Ascomycota</taxon>
        <taxon>Pezizomycotina</taxon>
        <taxon>Dothideomycetes</taxon>
        <taxon>Dothideomycetidae</taxon>
        <taxon>Mycosphaerellales</taxon>
        <taxon>Mycosphaerellaceae</taxon>
        <taxon>Septoria</taxon>
    </lineage>
</organism>
<evidence type="ECO:0000313" key="1">
    <source>
        <dbReference type="EMBL" id="USW57866.1"/>
    </source>
</evidence>
<accession>A0A9Q9B7L3</accession>
<gene>
    <name evidence="1" type="ORF">Slin15195_G111850</name>
</gene>
<protein>
    <submittedName>
        <fullName evidence="1">Uncharacterized protein</fullName>
    </submittedName>
</protein>
<keyword evidence="2" id="KW-1185">Reference proteome</keyword>
<sequence>MALPMADVNIAQILQTVPQDTIPGNVTAASSDDGSAASTIARKVVKTFDIHQPSRNADTKEVHCKGLQPFQILRKTLKPGRPMITISALPSAQIVAGTKSGRRECHIFVGNPELGATLWLPVVHRDGTWTFNAVDRALRWQETNPANIDETDAFELVDIITSEVLAQYHSNSGGVAIDLYCDMAQPLVLLVMASIMAILESNSAQHKYDGRKAF</sequence>
<dbReference type="EMBL" id="CP099427">
    <property type="protein sequence ID" value="USW57866.1"/>
    <property type="molecule type" value="Genomic_DNA"/>
</dbReference>